<evidence type="ECO:0000256" key="6">
    <source>
        <dbReference type="SAM" id="MobiDB-lite"/>
    </source>
</evidence>
<dbReference type="SUPFAM" id="SSF88659">
    <property type="entry name" value="Sigma3 and sigma4 domains of RNA polymerase sigma factors"/>
    <property type="match status" value="1"/>
</dbReference>
<evidence type="ECO:0000256" key="4">
    <source>
        <dbReference type="ARBA" id="ARBA00023125"/>
    </source>
</evidence>
<dbReference type="SUPFAM" id="SSF88946">
    <property type="entry name" value="Sigma2 domain of RNA polymerase sigma factors"/>
    <property type="match status" value="1"/>
</dbReference>
<protein>
    <recommendedName>
        <fullName evidence="7">RNA polymerase sigma factor 70 region 4 type 2 domain-containing protein</fullName>
    </recommendedName>
</protein>
<organism evidence="8 9">
    <name type="scientific">Sorangium cellulosum</name>
    <name type="common">Polyangium cellulosum</name>
    <dbReference type="NCBI Taxonomy" id="56"/>
    <lineage>
        <taxon>Bacteria</taxon>
        <taxon>Pseudomonadati</taxon>
        <taxon>Myxococcota</taxon>
        <taxon>Polyangia</taxon>
        <taxon>Polyangiales</taxon>
        <taxon>Polyangiaceae</taxon>
        <taxon>Sorangium</taxon>
    </lineage>
</organism>
<dbReference type="GO" id="GO:0016987">
    <property type="term" value="F:sigma factor activity"/>
    <property type="evidence" value="ECO:0007669"/>
    <property type="project" value="UniProtKB-KW"/>
</dbReference>
<dbReference type="PANTHER" id="PTHR43133:SF8">
    <property type="entry name" value="RNA POLYMERASE SIGMA FACTOR HI_1459-RELATED"/>
    <property type="match status" value="1"/>
</dbReference>
<name>A0A4P2QQN1_SORCE</name>
<feature type="region of interest" description="Disordered" evidence="6">
    <location>
        <begin position="260"/>
        <end position="300"/>
    </location>
</feature>
<dbReference type="Pfam" id="PF08281">
    <property type="entry name" value="Sigma70_r4_2"/>
    <property type="match status" value="1"/>
</dbReference>
<dbReference type="AlphaFoldDB" id="A0A4P2QQN1"/>
<keyword evidence="2" id="KW-0805">Transcription regulation</keyword>
<comment type="similarity">
    <text evidence="1">Belongs to the sigma-70 factor family. ECF subfamily.</text>
</comment>
<dbReference type="Gene3D" id="1.10.1740.10">
    <property type="match status" value="1"/>
</dbReference>
<dbReference type="EMBL" id="CP012672">
    <property type="protein sequence ID" value="AUX32514.1"/>
    <property type="molecule type" value="Genomic_DNA"/>
</dbReference>
<sequence length="347" mass="38213">MTSSSPPPPPARPSFETVYAVGLPFLHRALRWLGVETNDLDDMLQEIFLAAHRALPGYEPWRYHGAPSTGLPTDGPPPLRITPEAALQRWLFGIAWRKMSHYHARAHRRREIPSGAGASWPFDGRDPTPSPEQSLASDDRVEIVTALLRKVAPERRVILVMYELLGVAVADIARELELKENTVRSRLRLAREDFRAAVARQSSERRSALRALTASERPLHAAAASMLRAAAVFPTIPAADAGALWLRLQHRIAMCERAADAPAVATTSPRGGERETSPLRGERKTSPRSGERNKYEADDHTDSLTLPHVCVVSAPLAEKVLRSWPILPSGMSVCVTNGSPPRSRRSA</sequence>
<dbReference type="RefSeq" id="WP_129576085.1">
    <property type="nucleotide sequence ID" value="NZ_CP012672.1"/>
</dbReference>
<feature type="domain" description="RNA polymerase sigma factor 70 region 4 type 2" evidence="7">
    <location>
        <begin position="143"/>
        <end position="192"/>
    </location>
</feature>
<evidence type="ECO:0000256" key="5">
    <source>
        <dbReference type="ARBA" id="ARBA00023163"/>
    </source>
</evidence>
<dbReference type="InterPro" id="IPR013325">
    <property type="entry name" value="RNA_pol_sigma_r2"/>
</dbReference>
<dbReference type="Gene3D" id="1.10.10.10">
    <property type="entry name" value="Winged helix-like DNA-binding domain superfamily/Winged helix DNA-binding domain"/>
    <property type="match status" value="1"/>
</dbReference>
<keyword evidence="3" id="KW-0731">Sigma factor</keyword>
<dbReference type="InterPro" id="IPR013324">
    <property type="entry name" value="RNA_pol_sigma_r3/r4-like"/>
</dbReference>
<gene>
    <name evidence="8" type="ORF">SOCE836_046540</name>
</gene>
<accession>A0A4P2QQN1</accession>
<dbReference type="Proteomes" id="UP000295497">
    <property type="component" value="Chromosome"/>
</dbReference>
<proteinExistence type="inferred from homology"/>
<feature type="region of interest" description="Disordered" evidence="6">
    <location>
        <begin position="115"/>
        <end position="136"/>
    </location>
</feature>
<evidence type="ECO:0000256" key="2">
    <source>
        <dbReference type="ARBA" id="ARBA00023015"/>
    </source>
</evidence>
<dbReference type="InterPro" id="IPR036388">
    <property type="entry name" value="WH-like_DNA-bd_sf"/>
</dbReference>
<dbReference type="PANTHER" id="PTHR43133">
    <property type="entry name" value="RNA POLYMERASE ECF-TYPE SIGMA FACTO"/>
    <property type="match status" value="1"/>
</dbReference>
<reference evidence="8 9" key="1">
    <citation type="submission" date="2015-09" db="EMBL/GenBank/DDBJ databases">
        <title>Sorangium comparison.</title>
        <authorList>
            <person name="Zaburannyi N."/>
            <person name="Bunk B."/>
            <person name="Overmann J."/>
            <person name="Mueller R."/>
        </authorList>
    </citation>
    <scope>NUCLEOTIDE SEQUENCE [LARGE SCALE GENOMIC DNA]</scope>
    <source>
        <strain evidence="8 9">So ce836</strain>
    </source>
</reference>
<dbReference type="InterPro" id="IPR039425">
    <property type="entry name" value="RNA_pol_sigma-70-like"/>
</dbReference>
<feature type="compositionally biased region" description="Basic and acidic residues" evidence="6">
    <location>
        <begin position="271"/>
        <end position="300"/>
    </location>
</feature>
<evidence type="ECO:0000256" key="1">
    <source>
        <dbReference type="ARBA" id="ARBA00010641"/>
    </source>
</evidence>
<evidence type="ECO:0000256" key="3">
    <source>
        <dbReference type="ARBA" id="ARBA00023082"/>
    </source>
</evidence>
<evidence type="ECO:0000259" key="7">
    <source>
        <dbReference type="Pfam" id="PF08281"/>
    </source>
</evidence>
<dbReference type="GO" id="GO:0006352">
    <property type="term" value="P:DNA-templated transcription initiation"/>
    <property type="evidence" value="ECO:0007669"/>
    <property type="project" value="InterPro"/>
</dbReference>
<evidence type="ECO:0000313" key="8">
    <source>
        <dbReference type="EMBL" id="AUX32514.1"/>
    </source>
</evidence>
<dbReference type="GO" id="GO:0003677">
    <property type="term" value="F:DNA binding"/>
    <property type="evidence" value="ECO:0007669"/>
    <property type="project" value="UniProtKB-KW"/>
</dbReference>
<keyword evidence="5" id="KW-0804">Transcription</keyword>
<keyword evidence="4" id="KW-0238">DNA-binding</keyword>
<dbReference type="InterPro" id="IPR013249">
    <property type="entry name" value="RNA_pol_sigma70_r4_t2"/>
</dbReference>
<evidence type="ECO:0000313" key="9">
    <source>
        <dbReference type="Proteomes" id="UP000295497"/>
    </source>
</evidence>